<feature type="domain" description="Carrier" evidence="10">
    <location>
        <begin position="1340"/>
        <end position="1415"/>
    </location>
</feature>
<dbReference type="InterPro" id="IPR050091">
    <property type="entry name" value="PKS_NRPS_Biosynth_Enz"/>
</dbReference>
<dbReference type="Gene3D" id="3.40.50.11460">
    <property type="match status" value="1"/>
</dbReference>
<dbReference type="SMART" id="SM00822">
    <property type="entry name" value="PKS_KR"/>
    <property type="match status" value="3"/>
</dbReference>
<dbReference type="Gene3D" id="3.30.70.3290">
    <property type="match status" value="3"/>
</dbReference>
<dbReference type="InterPro" id="IPR049551">
    <property type="entry name" value="PKS_DH_C"/>
</dbReference>
<evidence type="ECO:0000256" key="5">
    <source>
        <dbReference type="ARBA" id="ARBA00022679"/>
    </source>
</evidence>
<dbReference type="PROSITE" id="PS01162">
    <property type="entry name" value="QOR_ZETA_CRYSTAL"/>
    <property type="match status" value="1"/>
</dbReference>
<evidence type="ECO:0000256" key="8">
    <source>
        <dbReference type="ARBA" id="ARBA00023315"/>
    </source>
</evidence>
<dbReference type="InterPro" id="IPR032821">
    <property type="entry name" value="PKS_assoc"/>
</dbReference>
<dbReference type="PROSITE" id="PS52004">
    <property type="entry name" value="KS3_2"/>
    <property type="match status" value="3"/>
</dbReference>
<evidence type="ECO:0000313" key="13">
    <source>
        <dbReference type="EMBL" id="MBE1502212.1"/>
    </source>
</evidence>
<feature type="domain" description="Carrier" evidence="10">
    <location>
        <begin position="4788"/>
        <end position="4865"/>
    </location>
</feature>
<evidence type="ECO:0000256" key="6">
    <source>
        <dbReference type="ARBA" id="ARBA00023194"/>
    </source>
</evidence>
<dbReference type="InterPro" id="IPR001227">
    <property type="entry name" value="Ac_transferase_dom_sf"/>
</dbReference>
<feature type="domain" description="PKS/mFAS DH" evidence="12">
    <location>
        <begin position="2297"/>
        <end position="2565"/>
    </location>
</feature>
<comment type="caution">
    <text evidence="13">The sequence shown here is derived from an EMBL/GenBank/DDBJ whole genome shotgun (WGS) entry which is preliminary data.</text>
</comment>
<dbReference type="InterPro" id="IPR009081">
    <property type="entry name" value="PP-bd_ACP"/>
</dbReference>
<feature type="domain" description="Ketosynthase family 3 (KS3)" evidence="11">
    <location>
        <begin position="1432"/>
        <end position="1855"/>
    </location>
</feature>
<dbReference type="InterPro" id="IPR049552">
    <property type="entry name" value="PKS_DH_N"/>
</dbReference>
<dbReference type="EMBL" id="JADBEG010000001">
    <property type="protein sequence ID" value="MBE1502212.1"/>
    <property type="molecule type" value="Genomic_DNA"/>
</dbReference>
<dbReference type="SUPFAM" id="SSF52151">
    <property type="entry name" value="FabD/lysophospholipase-like"/>
    <property type="match status" value="3"/>
</dbReference>
<dbReference type="Gene3D" id="3.90.180.10">
    <property type="entry name" value="Medium-chain alcohol dehydrogenases, catalytic domain"/>
    <property type="match status" value="1"/>
</dbReference>
<dbReference type="SMART" id="SM00829">
    <property type="entry name" value="PKS_ER"/>
    <property type="match status" value="1"/>
</dbReference>
<dbReference type="InterPro" id="IPR016039">
    <property type="entry name" value="Thiolase-like"/>
</dbReference>
<dbReference type="SMART" id="SM00826">
    <property type="entry name" value="PKS_DH"/>
    <property type="match status" value="1"/>
</dbReference>
<comment type="pathway">
    <text evidence="2">Antibiotic biosynthesis.</text>
</comment>
<dbReference type="SMART" id="SM01294">
    <property type="entry name" value="PKS_PP_betabranch"/>
    <property type="match status" value="3"/>
</dbReference>
<dbReference type="SUPFAM" id="SSF53901">
    <property type="entry name" value="Thiolase-like"/>
    <property type="match status" value="3"/>
</dbReference>
<evidence type="ECO:0000313" key="14">
    <source>
        <dbReference type="Proteomes" id="UP000631670"/>
    </source>
</evidence>
<keyword evidence="6" id="KW-0045">Antibiotic biosynthesis</keyword>
<dbReference type="Pfam" id="PF00550">
    <property type="entry name" value="PP-binding"/>
    <property type="match status" value="3"/>
</dbReference>
<keyword evidence="4" id="KW-0597">Phosphoprotein</keyword>
<dbReference type="PANTHER" id="PTHR43775:SF51">
    <property type="entry name" value="INACTIVE PHENOLPHTHIOCEROL SYNTHESIS POLYKETIDE SYNTHASE TYPE I PKS1-RELATED"/>
    <property type="match status" value="1"/>
</dbReference>
<keyword evidence="5" id="KW-0808">Transferase</keyword>
<dbReference type="InterPro" id="IPR016036">
    <property type="entry name" value="Malonyl_transacylase_ACP-bd"/>
</dbReference>
<dbReference type="InterPro" id="IPR016035">
    <property type="entry name" value="Acyl_Trfase/lysoPLipase"/>
</dbReference>
<dbReference type="Gene3D" id="3.40.366.10">
    <property type="entry name" value="Malonyl-Coenzyme A Acyl Carrier Protein, domain 2"/>
    <property type="match status" value="3"/>
</dbReference>
<dbReference type="PROSITE" id="PS50075">
    <property type="entry name" value="CARRIER"/>
    <property type="match status" value="3"/>
</dbReference>
<dbReference type="SMART" id="SM00827">
    <property type="entry name" value="PKS_AT"/>
    <property type="match status" value="3"/>
</dbReference>
<dbReference type="InterPro" id="IPR042104">
    <property type="entry name" value="PKS_dehydratase_sf"/>
</dbReference>
<feature type="domain" description="Ketosynthase family 3 (KS3)" evidence="11">
    <location>
        <begin position="3417"/>
        <end position="3838"/>
    </location>
</feature>
<dbReference type="PANTHER" id="PTHR43775">
    <property type="entry name" value="FATTY ACID SYNTHASE"/>
    <property type="match status" value="1"/>
</dbReference>
<dbReference type="InterPro" id="IPR020806">
    <property type="entry name" value="PKS_PP-bd"/>
</dbReference>
<dbReference type="InterPro" id="IPR015083">
    <property type="entry name" value="NorB/c/GfsB-D-like_docking"/>
</dbReference>
<evidence type="ECO:0000256" key="2">
    <source>
        <dbReference type="ARBA" id="ARBA00004792"/>
    </source>
</evidence>
<feature type="domain" description="Ketosynthase family 3 (KS3)" evidence="11">
    <location>
        <begin position="33"/>
        <end position="457"/>
    </location>
</feature>
<feature type="region of interest" description="N-terminal hotdog fold" evidence="9">
    <location>
        <begin position="2297"/>
        <end position="2420"/>
    </location>
</feature>
<dbReference type="SMART" id="SM00825">
    <property type="entry name" value="PKS_KS"/>
    <property type="match status" value="3"/>
</dbReference>
<dbReference type="Pfam" id="PF21089">
    <property type="entry name" value="PKS_DH_N"/>
    <property type="match status" value="1"/>
</dbReference>
<dbReference type="InterPro" id="IPR055123">
    <property type="entry name" value="SpnB-like_Rossmann"/>
</dbReference>
<dbReference type="CDD" id="cd00833">
    <property type="entry name" value="PKS"/>
    <property type="match status" value="3"/>
</dbReference>
<dbReference type="Pfam" id="PF00698">
    <property type="entry name" value="Acyl_transf_1"/>
    <property type="match status" value="3"/>
</dbReference>
<dbReference type="Pfam" id="PF08659">
    <property type="entry name" value="KR"/>
    <property type="match status" value="3"/>
</dbReference>
<dbReference type="Pfam" id="PF00109">
    <property type="entry name" value="ketoacyl-synt"/>
    <property type="match status" value="3"/>
</dbReference>
<dbReference type="InterPro" id="IPR002364">
    <property type="entry name" value="Quin_OxRdtase/zeta-crystal_CS"/>
</dbReference>
<evidence type="ECO:0000256" key="9">
    <source>
        <dbReference type="PROSITE-ProRule" id="PRU01363"/>
    </source>
</evidence>
<dbReference type="InterPro" id="IPR049900">
    <property type="entry name" value="PKS_mFAS_DH"/>
</dbReference>
<dbReference type="Pfam" id="PF16197">
    <property type="entry name" value="KAsynt_C_assoc"/>
    <property type="match status" value="3"/>
</dbReference>
<keyword evidence="14" id="KW-1185">Reference proteome</keyword>
<evidence type="ECO:0000256" key="4">
    <source>
        <dbReference type="ARBA" id="ARBA00022553"/>
    </source>
</evidence>
<dbReference type="Pfam" id="PF13602">
    <property type="entry name" value="ADH_zinc_N_2"/>
    <property type="match status" value="1"/>
</dbReference>
<keyword evidence="3" id="KW-0596">Phosphopantetheine</keyword>
<dbReference type="InterPro" id="IPR036291">
    <property type="entry name" value="NAD(P)-bd_dom_sf"/>
</dbReference>
<feature type="domain" description="Carrier" evidence="10">
    <location>
        <begin position="3324"/>
        <end position="3399"/>
    </location>
</feature>
<gene>
    <name evidence="13" type="ORF">H4696_009312</name>
</gene>
<dbReference type="RefSeq" id="WP_225956004.1">
    <property type="nucleotide sequence ID" value="NZ_JADBEG010000001.1"/>
</dbReference>
<name>A0ABR9IG92_9PSEU</name>
<dbReference type="SUPFAM" id="SSF50129">
    <property type="entry name" value="GroES-like"/>
    <property type="match status" value="1"/>
</dbReference>
<protein>
    <submittedName>
        <fullName evidence="13">Candicidin polyketide synthase FscE</fullName>
    </submittedName>
</protein>
<dbReference type="Proteomes" id="UP000631670">
    <property type="component" value="Unassembled WGS sequence"/>
</dbReference>
<dbReference type="Gene3D" id="3.40.47.10">
    <property type="match status" value="3"/>
</dbReference>
<sequence>MATPEKVLDALRASVKEAERLRRQNRQLVEAATEPVAIVAMACRFPGGVRSPEGLWDLVARGGDAVTAFPANRGWDTASLFDDAGGRPGTTYAREGAFLHDADLFDAGFFGISPREALAMDPQQRLLLETSWEAFERAGIDPDSVRGSRTGVFVGSNGQDYLTLLRSSAEDVEGYLGTGNAASVVSGRLSYLFGFEGTSLTVDTACSSSLVALHLAVQALRQGECDLALAGGATVMATPGTFVEFSKQRGLAPDGRVKAFAEAADGTGWGEGVGMLLVERLSDARRHGHEVLALVRGSAVNSDGASNGLTAPNGPSQQRVIRAALDSARLSTSDIDVVEAHGTGTTLGDPIEAQALLATYGQDRTTPLWLGSVKSNIGHTQAAAGVAGIIKMVMAMRHGVLPRTLHVDAPSSHVDWSVGAVELLTESREWPSADRPRRAAVSSFGVSGTNAHTILEAVPPAEPVPAEAPVGTLTPFVLSAKTPEALQAQVSQLAGVTADPADVARTLATARTAFEHRSVLIDSKVVTGEVREDARLAVLFTGQGAQRVGMGEALYARFPTYAAAFDEILTHFNPKLREAFTDPELLDRTEFTQPALFAVEVALFRLVESFGIRPDFVAGHSIGEISAAHVAGVLSLEDACRLVSARASLMQALPAGGAMVSIAAPESAITLTEGVSIAAVNGPESVVISGEEAAVLAIAAQFPKTKRLTVSHAFHSPLMDPMLDEFRAVAESLEYRSATIPVISNVIGALAELFTADYWVRHVREAVRFADGIATLEAEGVQTFLELGPDGVLSAMVPGSFPALRRDRDEERTLVTALAGVWVHGGAVDWAAYLPAGPRIDLPTYPFQRERFWPTPAPQTDVDVPALAAELGLPEDTLRPALAAVRQRREEATAADAWRYRVTWTALDPAEGAAPDGDCLVVDPSPQLEAVLESWPGRVIRFGGSLGDADPVVVFSGAGLERTVDLLGELGAAGIDAPLWCVTSGAVRATGTDPAPDADQAAVWGLGRAAALELPGRWGGLLDLPSEVDAGTAARFFARLNGAEDQVALRAEGDFGRRLEPAEPVAAPAWTPRGTVLITGGTGALGMHVARRLARDGVDHLVLVSRRGADAPGAEALAAELGVRVTFAAGDVADREFLAELVERVSPGLTAVVHTAGVVRSAPLSEVDGSAVAELWAAKAIGARHLDELLADADLDAFVLFSSIAGVWGSGQQALYGAANAFLDALAEGRRARGLAATAVAWGPWADGGMAADNDAEDYLLRRGLRALDPGVAVTAMLRAAGGDTTVTFADVDWPRFAAAFTSRRPSPLLTGIPAAAPEAPAPGGLVGRLRGLSPAVADEVLLQLVRDQAAAVLGHPSAAAVAPDRAFQEIGFDSLTAIELRDALRAETGLALPATLVYDWPTPAALAGHLRAGVLGDAGTETAATVSAVADEPIAIVAMSCRYAGGIASPEDLWRLVSGGADAVSGFPADRGWDLENLYDADPARLGSVSVTEGAFLDAAGAFDAGFFGISPREALAMDPQQRLLLELTWEAFERAGIDPASVRGSRTGVFAGTNSHDYTTLLLGSADALEGHIATGNAASVASGRLAYTFGLEGPAVSVDTACSSSLVALHLAVQSLRLGECSMALAGGVTVMATPGTFVEFSRQRGLAADGRCKAFAEAADGTAWGEGAGLLLLERLSDAERNGHRVLAVVRGSAVNQDGASNGLTAPNGPAQQRVIRAALADAGLSTSDVDAVEAHGTGTTLGDPIEAQALLATYGQDRETPLWLGSVKSNIGHTQAAAGVAGVIKMVMAMRHGVLPRTLHVDAPSSHVDWTAGAVELLTEPREWTADRPLRAAVSSFGMSGTNAHTVLEAVPQPEISPSTASEPVPWVLSARSADALRGQAQALLGVAGGPVDIGFSLVTTRASLPHRAVVVGDLGEGLTALAEGVPAANVVTGVAEAPGKVALVFPGQGSQWAGMALELANSAPVFAARLDECAAALESFVDWRLRAVLADPEALTRVDVVQPALFAVMVSLAELWRSFGVMPDAVVGHSQGEIAAAVVSGALSLDDGARVVTLRSRAILALAGRGGMVSVAAPLATVEQRLTDGLSIAAVNGPAAVVVSGEPQALEDLIASCEADGIRAKRVPVDYASHSAQVEQLRGELLDVLAPISPRTGEIAFISTVTGEWNERVDAEYWYTNLRSTVRLDTAVERLKSEGFGTFIEASPHPVLTMALGEDVVALGSLRRDDGGLARFHTALAEAHVNGVAVDWTPAFPDAQVVDLPTYAFQRKQYWPRPATRTGDAAGLGLGAVEHPLLGAAVTLADEDRTVLTGRLSRQTHPWLADHEVLGTALLPGTAFAELAIHAGDHTACGTVEELTLGAPLAVPATGGVQLQVVVEAPDEDGRRGLTISSRPDRPGARWTRHAQGVLAPGAPEPETLAEWPPAGAESLDVGAHYTALADAGYRYGPAFRGLRAAWRLDGDVFAEVELPATDAFAVHPALLDAALHALGLGGFFPDDGQVRLPFAFTDVSVFAAGATALRVRLRQAGPNAVSVVATDQAGHPVASIGSLAFQVASTVDDVPDALFRTEWTPVTATGEGPGFAWLAGTLADLVEVPDAVVLPVTGTDPHAVAAHVLATAQEWLAEERFAAARLVVLTTGALAALPGDPVPGLAQAPAWGLIRSAQSENPGRFVLLDVDERSDPAAAIGTALASGEPQLAARAGTLLAPRLARPATELTMPGKGSWRVGTTGTGTLDGLAPLPAPEAEAELGPDEIRVEVRAAGLNFRDVLITLGMYPGQALMGGEAAGVVLETGERVRGLAAGDRVTGLFTGALGPVAVTDHRLVTPMPDGWGFAEAASVPVAFATAYYGLFDLGGLRAGQSVLVHAAAGGVGMAAVQLARHHGAEVFATASAGKHDVLRELGLDTVHIGDSRSLSFEDHFRAATDGRGVDVVLDALAGEFVDASLRLLPRGGRFVEMGKADVRDAAEVARAHEGVHYRAFDLIEAGPERLQEILRELAGLFEAGALTPLPRRTWDLRQVPEAFRFISQARHVGKNVVTMPRRLDPDGTVLVTGGTGTLGARIARHLVTAHGVRRLLLVSRRGPDAPGAAELASDLTALGAEVTIAACDAADRDALAELLADVPLTGVVHTAGVLADGLLTGLDAKQLENVLRPKVDAAVNLHELTRDRDLALFVLFSAAAGVFGTAGQSNYAAANTALDALAAHRRALGLPGVSLAWGLWAEASGMTGHLGAADLARMSRGGMTGLSDAEGLALFDAAVARGETLAIPARLDLSAASGPVPPLLRGLVRATRRAATAATTSEGGLAARLQPLPAAERDRRLLELVRDHVAAVLGHDTADEIEPGRSFAELGFDSLTAVELRNRLGAATGLRLPATLVFDHPAPAALVALLRTELFGGTAEPSTKVVTAPVGDDPVVIVAMSCRYPGSVASPEDLWSLVAGGVDAITPFPTDRGWDLDGLYHPEPGTPGRIYTRNGGFVAGADRFDPELFEIAPREALTMDPQQRLLLEATWEAFERAGIDPTSARGSRTGVFVGAATSGYGAGAATDGLEGHLMTGGTSSVASGRLSYVFGLEGPSLTVDTACSSSLVALHLAVQALRRGECDLALAGGVTIMPAPGVLLAFSQQRGLAEDGRVKAFAEGADGTSMAEGVGLLLVERLSDARRNGHEVLAVVRGSAVNSDGASNGLTAPNGPSQQRVIRAALADAGLSASEVDAVEAHGTGTKLGDPIEAQALLATYGQDRSTPLYLGSVKSNLGHTQAAAGVAGIIKMVMAMRHGVLPRTLHVDAPSSHVDWTAGAVELLTESREWTADRPLRAGVSSFGISGTNAHAILEQAPERPNVALVASDAPNATLGALDAPNATLGHSGPVPWVLSAKSPAALRAQAARLHEFLGEEVPADVALSLATTRADLGCRAAIVGETGVELLAGLAAIAGGDPGALTGSGNPGRLAVLFTGQGAQRAGMGRGLYARFPVFAAAFDEISALLDTDRPLHEVIDTDLLDRTGYAQPAIFALEVALFRLVESWGVRPDFVAGHSIGELAAAHVAGVLSLPDACALVSARASLMQALPEGGAMVAIGAPEADVRAELPGEGVGIAAVNGPRSTVVSGEETAVLALAAEFAGRGVKTKRLRVSHAFHSPLMDPMLEDFRAVAESLTYRSATTPVISNVSGALAEPYTAEYWVRHVREAVRFGDAVKTLAELGASTFLELGPDGVLSAMAAESTDLPSVPTLRDGEDETRAVLTAFARLRVAGFPLDVAALLDGARRTALPTYAFQRSRFWLEPAPPAEGDSRFWAAVDAGDLALDDHAMAALDRWRSSSTVDAWRYRVTWRPLTETTGRLTGRWLVLGTDGPADEVAQALAAHGAEPVVESGHRDRAALTTLLRDHADIEGVVSLLAIDGDAEAGLAANLALTQAFTDSGIPARLWCLTQGAVQDVTRPAQATTWGFGRIAALELPSGWGGLADLPETLDAAAGARLAAVLADGTEDEVAIRPDGVFARRLAPAPAGAARDWRPRGTVLVTGGTGALGAAVARELAATGVEHLVLTGRRGAKAPGAAELASELSALGVRVTLAACDAADRNALEKVIAAIPADLPLTAVVHAAGTGQNGPIPAITPEEVTAVLAGKVAGARHLDELTRDHDLDAFVLFSSISGVWGSGEQAVYGAANAFLDALAEERRGRGLTATAIAWGPWAESGMAADDDAVRMLRGRGLPPMDPALGVTAFRRALAADDTAVVVADVDWARFAPVFTAARPRPVLTDLPAVRAALTEAEPEETGFASLSTEDRPKALLALVLDQVAGVLGHTAQAIGPERAFKELGFDSLMAVELRNRLAAGTGLSLPASLAFDHPTAADLAEELDRRLGGGEPTGVRLLDELDRLEAAFETVTEADLAGISARGEITARLKGFLARWSELDGDQGGTDLGDASDDELFDFIDSTFRTS</sequence>
<feature type="active site" description="Proton acceptor; for dehydratase activity" evidence="9">
    <location>
        <position position="2329"/>
    </location>
</feature>
<keyword evidence="7" id="KW-0511">Multifunctional enzyme</keyword>
<dbReference type="SUPFAM" id="SSF51735">
    <property type="entry name" value="NAD(P)-binding Rossmann-fold domains"/>
    <property type="match status" value="7"/>
</dbReference>
<dbReference type="Gene3D" id="3.10.129.110">
    <property type="entry name" value="Polyketide synthase dehydratase"/>
    <property type="match status" value="1"/>
</dbReference>
<dbReference type="Gene3D" id="3.40.50.720">
    <property type="entry name" value="NAD(P)-binding Rossmann-like Domain"/>
    <property type="match status" value="3"/>
</dbReference>
<dbReference type="PROSITE" id="PS00012">
    <property type="entry name" value="PHOSPHOPANTETHEINE"/>
    <property type="match status" value="3"/>
</dbReference>
<dbReference type="Pfam" id="PF14765">
    <property type="entry name" value="PS-DH"/>
    <property type="match status" value="1"/>
</dbReference>
<dbReference type="InterPro" id="IPR014043">
    <property type="entry name" value="Acyl_transferase_dom"/>
</dbReference>
<dbReference type="PROSITE" id="PS52019">
    <property type="entry name" value="PKS_MFAS_DH"/>
    <property type="match status" value="1"/>
</dbReference>
<dbReference type="InterPro" id="IPR020807">
    <property type="entry name" value="PKS_DH"/>
</dbReference>
<dbReference type="InterPro" id="IPR013968">
    <property type="entry name" value="PKS_KR"/>
</dbReference>
<dbReference type="CDD" id="cd05195">
    <property type="entry name" value="enoyl_red"/>
    <property type="match status" value="1"/>
</dbReference>
<dbReference type="Gene3D" id="1.10.1200.10">
    <property type="entry name" value="ACP-like"/>
    <property type="match status" value="3"/>
</dbReference>
<evidence type="ECO:0000256" key="1">
    <source>
        <dbReference type="ARBA" id="ARBA00001957"/>
    </source>
</evidence>
<proteinExistence type="predicted"/>
<evidence type="ECO:0000256" key="7">
    <source>
        <dbReference type="ARBA" id="ARBA00023268"/>
    </source>
</evidence>
<dbReference type="NCBIfam" id="NF045894">
    <property type="entry name" value="PKS_plus_SDR"/>
    <property type="match status" value="1"/>
</dbReference>
<dbReference type="SMART" id="SM00823">
    <property type="entry name" value="PKS_PP"/>
    <property type="match status" value="3"/>
</dbReference>
<dbReference type="Pfam" id="PF02801">
    <property type="entry name" value="Ketoacyl-synt_C"/>
    <property type="match status" value="3"/>
</dbReference>
<dbReference type="Pfam" id="PF22953">
    <property type="entry name" value="SpnB_Rossmann"/>
    <property type="match status" value="1"/>
</dbReference>
<dbReference type="InterPro" id="IPR020841">
    <property type="entry name" value="PKS_Beta-ketoAc_synthase_dom"/>
</dbReference>
<dbReference type="InterPro" id="IPR020843">
    <property type="entry name" value="ER"/>
</dbReference>
<accession>A0ABR9IG92</accession>
<organism evidence="13 14">
    <name type="scientific">Amycolatopsis lexingtonensis</name>
    <dbReference type="NCBI Taxonomy" id="218822"/>
    <lineage>
        <taxon>Bacteria</taxon>
        <taxon>Bacillati</taxon>
        <taxon>Actinomycetota</taxon>
        <taxon>Actinomycetes</taxon>
        <taxon>Pseudonocardiales</taxon>
        <taxon>Pseudonocardiaceae</taxon>
        <taxon>Amycolatopsis</taxon>
    </lineage>
</organism>
<comment type="cofactor">
    <cofactor evidence="1">
        <name>pantetheine 4'-phosphate</name>
        <dbReference type="ChEBI" id="CHEBI:47942"/>
    </cofactor>
</comment>
<dbReference type="InterPro" id="IPR006162">
    <property type="entry name" value="Ppantetheine_attach_site"/>
</dbReference>
<dbReference type="InterPro" id="IPR011032">
    <property type="entry name" value="GroES-like_sf"/>
</dbReference>
<dbReference type="CDD" id="cd08952">
    <property type="entry name" value="KR_1_SDR_x"/>
    <property type="match status" value="2"/>
</dbReference>
<dbReference type="CDD" id="cd08956">
    <property type="entry name" value="KR_3_FAS_SDR_x"/>
    <property type="match status" value="1"/>
</dbReference>
<dbReference type="InterPro" id="IPR014030">
    <property type="entry name" value="Ketoacyl_synth_N"/>
</dbReference>
<dbReference type="InterPro" id="IPR013154">
    <property type="entry name" value="ADH-like_N"/>
</dbReference>
<dbReference type="PROSITE" id="PS00606">
    <property type="entry name" value="KS3_1"/>
    <property type="match status" value="3"/>
</dbReference>
<evidence type="ECO:0000256" key="3">
    <source>
        <dbReference type="ARBA" id="ARBA00022450"/>
    </source>
</evidence>
<dbReference type="InterPro" id="IPR014031">
    <property type="entry name" value="Ketoacyl_synth_C"/>
</dbReference>
<evidence type="ECO:0000259" key="10">
    <source>
        <dbReference type="PROSITE" id="PS50075"/>
    </source>
</evidence>
<feature type="active site" description="Proton donor; for dehydratase activity" evidence="9">
    <location>
        <position position="2487"/>
    </location>
</feature>
<dbReference type="SUPFAM" id="SSF55048">
    <property type="entry name" value="Probable ACP-binding domain of malonyl-CoA ACP transacylase"/>
    <property type="match status" value="3"/>
</dbReference>
<evidence type="ECO:0000259" key="12">
    <source>
        <dbReference type="PROSITE" id="PS52019"/>
    </source>
</evidence>
<dbReference type="Pfam" id="PF08990">
    <property type="entry name" value="Docking"/>
    <property type="match status" value="1"/>
</dbReference>
<dbReference type="InterPro" id="IPR018201">
    <property type="entry name" value="Ketoacyl_synth_AS"/>
</dbReference>
<feature type="region of interest" description="C-terminal hotdog fold" evidence="9">
    <location>
        <begin position="2431"/>
        <end position="2565"/>
    </location>
</feature>
<evidence type="ECO:0000259" key="11">
    <source>
        <dbReference type="PROSITE" id="PS52004"/>
    </source>
</evidence>
<dbReference type="Pfam" id="PF08240">
    <property type="entry name" value="ADH_N"/>
    <property type="match status" value="1"/>
</dbReference>
<dbReference type="InterPro" id="IPR057326">
    <property type="entry name" value="KR_dom"/>
</dbReference>
<keyword evidence="8" id="KW-0012">Acyltransferase</keyword>
<dbReference type="InterPro" id="IPR036736">
    <property type="entry name" value="ACP-like_sf"/>
</dbReference>
<reference evidence="13 14" key="1">
    <citation type="submission" date="2020-10" db="EMBL/GenBank/DDBJ databases">
        <title>Sequencing the genomes of 1000 actinobacteria strains.</title>
        <authorList>
            <person name="Klenk H.-P."/>
        </authorList>
    </citation>
    <scope>NUCLEOTIDE SEQUENCE [LARGE SCALE GENOMIC DNA]</scope>
    <source>
        <strain evidence="13 14">DSM 44653</strain>
    </source>
</reference>
<dbReference type="SUPFAM" id="SSF47336">
    <property type="entry name" value="ACP-like"/>
    <property type="match status" value="3"/>
</dbReference>